<gene>
    <name evidence="1" type="ORF">KV203_18605</name>
</gene>
<dbReference type="Gene3D" id="3.40.50.720">
    <property type="entry name" value="NAD(P)-binding Rossmann-like Domain"/>
    <property type="match status" value="1"/>
</dbReference>
<keyword evidence="2" id="KW-1185">Reference proteome</keyword>
<organism evidence="1 2">
    <name type="scientific">Skermania pinensis</name>
    <dbReference type="NCBI Taxonomy" id="39122"/>
    <lineage>
        <taxon>Bacteria</taxon>
        <taxon>Bacillati</taxon>
        <taxon>Actinomycetota</taxon>
        <taxon>Actinomycetes</taxon>
        <taxon>Mycobacteriales</taxon>
        <taxon>Gordoniaceae</taxon>
        <taxon>Skermania</taxon>
    </lineage>
</organism>
<dbReference type="PIRSF" id="PIRSF001439">
    <property type="entry name" value="CryM"/>
    <property type="match status" value="1"/>
</dbReference>
<dbReference type="InterPro" id="IPR003462">
    <property type="entry name" value="ODC_Mu_crystall"/>
</dbReference>
<evidence type="ECO:0000313" key="1">
    <source>
        <dbReference type="EMBL" id="QXQ16061.1"/>
    </source>
</evidence>
<dbReference type="EMBL" id="CP079105">
    <property type="protein sequence ID" value="QXQ16061.1"/>
    <property type="molecule type" value="Genomic_DNA"/>
</dbReference>
<dbReference type="Pfam" id="PF02423">
    <property type="entry name" value="OCD_Mu_crystall"/>
    <property type="match status" value="1"/>
</dbReference>
<dbReference type="Proteomes" id="UP000887023">
    <property type="component" value="Chromosome"/>
</dbReference>
<proteinExistence type="predicted"/>
<evidence type="ECO:0000313" key="2">
    <source>
        <dbReference type="Proteomes" id="UP000887023"/>
    </source>
</evidence>
<sequence>MLTRSDLADIPITVGEVLAAVRAAFVAVAEGRSANPTKLAMPVAEHHSVAYAMLGYHRPDRLVGFKTSYRHDDRQVRYYTTLTLYDDATGLPVALLDCARIGALRTPATTALLVAASALPSARTALLIGTGTQGRAALPYLLTVLPGLTRLQVYGTHPAGLAAVRRELLSHFPGRAVEAVDDLDAAVTAADVVLAASGPQTAVRISTSGLRPGAVLADVGWGVAGSALRTADYATATSAAQLGVTGRYLAGPDGRMRPVDAELPELLTGRRPGRRTPADRVFAYNSGMVVTDVAVGRLLAERAIAAGRGRSVPLWS</sequence>
<protein>
    <submittedName>
        <fullName evidence="1">Ornithine cyclodeaminase family protein</fullName>
    </submittedName>
</protein>
<dbReference type="InterPro" id="IPR023401">
    <property type="entry name" value="ODC_N"/>
</dbReference>
<reference evidence="1" key="1">
    <citation type="submission" date="2021-07" db="EMBL/GenBank/DDBJ databases">
        <title>Candidatus Kaistella beijingensis sp. nov. isolated from a municipal wastewater treatment plant is involved in sludge foaming.</title>
        <authorList>
            <person name="Song Y."/>
            <person name="Liu S.-J."/>
        </authorList>
    </citation>
    <scope>NUCLEOTIDE SEQUENCE</scope>
    <source>
        <strain evidence="1">DSM 43998</strain>
    </source>
</reference>
<dbReference type="SUPFAM" id="SSF51735">
    <property type="entry name" value="NAD(P)-binding Rossmann-fold domains"/>
    <property type="match status" value="1"/>
</dbReference>
<name>A0ABX8SF35_9ACTN</name>
<dbReference type="InterPro" id="IPR036291">
    <property type="entry name" value="NAD(P)-bd_dom_sf"/>
</dbReference>
<dbReference type="PANTHER" id="PTHR13812:SF19">
    <property type="entry name" value="KETIMINE REDUCTASE MU-CRYSTALLIN"/>
    <property type="match status" value="1"/>
</dbReference>
<dbReference type="Gene3D" id="3.30.1780.10">
    <property type="entry name" value="ornithine cyclodeaminase, domain 1"/>
    <property type="match status" value="1"/>
</dbReference>
<dbReference type="PANTHER" id="PTHR13812">
    <property type="entry name" value="KETIMINE REDUCTASE MU-CRYSTALLIN"/>
    <property type="match status" value="1"/>
</dbReference>
<accession>A0ABX8SF35</accession>